<dbReference type="InterPro" id="IPR014001">
    <property type="entry name" value="Helicase_ATP-bd"/>
</dbReference>
<feature type="compositionally biased region" description="Polar residues" evidence="4">
    <location>
        <begin position="885"/>
        <end position="897"/>
    </location>
</feature>
<dbReference type="InterPro" id="IPR000330">
    <property type="entry name" value="SNF2_N"/>
</dbReference>
<evidence type="ECO:0000259" key="5">
    <source>
        <dbReference type="PROSITE" id="PS51192"/>
    </source>
</evidence>
<evidence type="ECO:0000313" key="8">
    <source>
        <dbReference type="Proteomes" id="UP000053558"/>
    </source>
</evidence>
<sequence length="908" mass="102358">MSVSSEESSTPAASSRIVRGQHGAVAVPEGDSPDLKKFIFIHPERPQKDLRAAWKQAGGDEKRADSFLNDHSWRPPRTTPPISITGTQASPAVVTASPPQPPEITGRVEELDEAHKAERAAMREKAKKSSIYANRVTLDTDDPLTTPSSSKVQSAIPTSPTSPATPALVMPRRKRTKKVIVDSDEESGDEEIKKPSRLSRVPNKAKAKTPEDRALAYFNDSTEEGLQELTGCTADQAKKISEHRPFDDEDDLRVKLAQGGRKAGPGGISPRMFDDCVAMFKGYGHVDSVLESVERIGDNLRAAIASWTLQGSVESGKGKQKEEDATQDVLTKMYEADDGSLSLRTLRHVKASADYLTQQPKALPENVKLKDYQLLGVNWLYLLYRKELSCILADEMGLGKTIQVISFLAHLQEHGRHGPHLVVVPSSTLENWCREFARFAPSIAVQTYYADKNERSELRQTLYDSQWHRNSKGKGWEVLITTYNLAQGDERDRKFFRRMEWDCCIFDEGHVLKNFESQRYKALLKYESNWRLLLTGTPLQNNLQELVVLKDLPNKTERIEWCEMTPMQKSIYNDALARSRKIIREEAPTPDGADESAQTNGRGKAKKKSKSIPRGKDERYLENSANVLMDLRKATSHPMLFRKRFTDQILDSVTRQLLKEPDFKKRGAIFDYVKEDMEVMTDAELQFFCQGYKKFLQNEKCYLEAGKVTVLLKLLKRYQASGRKILIFSQFTQILDILQAVLKQQKTRYLLLTGATAVDLRQTLVDEFTEDDTIPIFLLSTKAGGMGINLTAASVVIMFDQDWNPHNDRQAHDRAYRIGQKRDVEVVKLITRGTIEEDILRLGETKLALDEAVAGDADDVDDKQESTQEQAMKMSLMNVLRKQFAEQQGTDSSTPASSDMPEVEMDDS</sequence>
<dbReference type="PANTHER" id="PTHR10799">
    <property type="entry name" value="SNF2/RAD54 HELICASE FAMILY"/>
    <property type="match status" value="1"/>
</dbReference>
<dbReference type="EMBL" id="JH711576">
    <property type="protein sequence ID" value="EIW82919.1"/>
    <property type="molecule type" value="Genomic_DNA"/>
</dbReference>
<keyword evidence="2" id="KW-0378">Hydrolase</keyword>
<feature type="compositionally biased region" description="Low complexity" evidence="4">
    <location>
        <begin position="143"/>
        <end position="167"/>
    </location>
</feature>
<dbReference type="OrthoDB" id="5857104at2759"/>
<dbReference type="SMART" id="SM00490">
    <property type="entry name" value="HELICc"/>
    <property type="match status" value="1"/>
</dbReference>
<dbReference type="RefSeq" id="XP_007766352.1">
    <property type="nucleotide sequence ID" value="XM_007768162.1"/>
</dbReference>
<dbReference type="SMART" id="SM00487">
    <property type="entry name" value="DEXDc"/>
    <property type="match status" value="1"/>
</dbReference>
<evidence type="ECO:0008006" key="9">
    <source>
        <dbReference type="Google" id="ProtNLM"/>
    </source>
</evidence>
<comment type="caution">
    <text evidence="7">The sequence shown here is derived from an EMBL/GenBank/DDBJ whole genome shotgun (WGS) entry which is preliminary data.</text>
</comment>
<dbReference type="InterPro" id="IPR049730">
    <property type="entry name" value="SNF2/RAD54-like_C"/>
</dbReference>
<feature type="compositionally biased region" description="Low complexity" evidence="4">
    <location>
        <begin position="1"/>
        <end position="15"/>
    </location>
</feature>
<proteinExistence type="predicted"/>
<dbReference type="InterPro" id="IPR038718">
    <property type="entry name" value="SNF2-like_sf"/>
</dbReference>
<dbReference type="Gene3D" id="3.40.50.10810">
    <property type="entry name" value="Tandem AAA-ATPase domain"/>
    <property type="match status" value="1"/>
</dbReference>
<keyword evidence="1" id="KW-0547">Nucleotide-binding</keyword>
<dbReference type="GeneID" id="19207523"/>
<feature type="region of interest" description="Disordered" evidence="4">
    <location>
        <begin position="1"/>
        <end position="32"/>
    </location>
</feature>
<dbReference type="Pfam" id="PF00271">
    <property type="entry name" value="Helicase_C"/>
    <property type="match status" value="1"/>
</dbReference>
<evidence type="ECO:0000259" key="6">
    <source>
        <dbReference type="PROSITE" id="PS51194"/>
    </source>
</evidence>
<protein>
    <recommendedName>
        <fullName evidence="9">SNF2 family DNA-dependent ATPase</fullName>
    </recommendedName>
</protein>
<feature type="compositionally biased region" description="Basic and acidic residues" evidence="4">
    <location>
        <begin position="53"/>
        <end position="65"/>
    </location>
</feature>
<feature type="compositionally biased region" description="Basic and acidic residues" evidence="4">
    <location>
        <begin position="106"/>
        <end position="124"/>
    </location>
</feature>
<evidence type="ECO:0000313" key="7">
    <source>
        <dbReference type="EMBL" id="EIW82919.1"/>
    </source>
</evidence>
<evidence type="ECO:0000256" key="4">
    <source>
        <dbReference type="SAM" id="MobiDB-lite"/>
    </source>
</evidence>
<evidence type="ECO:0000256" key="1">
    <source>
        <dbReference type="ARBA" id="ARBA00022741"/>
    </source>
</evidence>
<gene>
    <name evidence="7" type="ORF">CONPUDRAFT_52649</name>
</gene>
<feature type="domain" description="Helicase ATP-binding" evidence="5">
    <location>
        <begin position="381"/>
        <end position="556"/>
    </location>
</feature>
<feature type="region of interest" description="Disordered" evidence="4">
    <location>
        <begin position="584"/>
        <end position="616"/>
    </location>
</feature>
<feature type="domain" description="Helicase C-terminal" evidence="6">
    <location>
        <begin position="710"/>
        <end position="868"/>
    </location>
</feature>
<dbReference type="Proteomes" id="UP000053558">
    <property type="component" value="Unassembled WGS sequence"/>
</dbReference>
<feature type="region of interest" description="Disordered" evidence="4">
    <location>
        <begin position="884"/>
        <end position="908"/>
    </location>
</feature>
<keyword evidence="8" id="KW-1185">Reference proteome</keyword>
<dbReference type="PROSITE" id="PS51192">
    <property type="entry name" value="HELICASE_ATP_BIND_1"/>
    <property type="match status" value="1"/>
</dbReference>
<accession>A0A5M3MUV6</accession>
<dbReference type="PROSITE" id="PS51194">
    <property type="entry name" value="HELICASE_CTER"/>
    <property type="match status" value="1"/>
</dbReference>
<dbReference type="SUPFAM" id="SSF52540">
    <property type="entry name" value="P-loop containing nucleoside triphosphate hydrolases"/>
    <property type="match status" value="2"/>
</dbReference>
<dbReference type="InterPro" id="IPR027417">
    <property type="entry name" value="P-loop_NTPase"/>
</dbReference>
<dbReference type="GO" id="GO:0016787">
    <property type="term" value="F:hydrolase activity"/>
    <property type="evidence" value="ECO:0007669"/>
    <property type="project" value="UniProtKB-KW"/>
</dbReference>
<evidence type="ECO:0000256" key="3">
    <source>
        <dbReference type="ARBA" id="ARBA00022840"/>
    </source>
</evidence>
<dbReference type="GO" id="GO:0005524">
    <property type="term" value="F:ATP binding"/>
    <property type="evidence" value="ECO:0007669"/>
    <property type="project" value="InterPro"/>
</dbReference>
<dbReference type="OMA" id="TIENWIG"/>
<organism evidence="7 8">
    <name type="scientific">Coniophora puteana (strain RWD-64-598)</name>
    <name type="common">Brown rot fungus</name>
    <dbReference type="NCBI Taxonomy" id="741705"/>
    <lineage>
        <taxon>Eukaryota</taxon>
        <taxon>Fungi</taxon>
        <taxon>Dikarya</taxon>
        <taxon>Basidiomycota</taxon>
        <taxon>Agaricomycotina</taxon>
        <taxon>Agaricomycetes</taxon>
        <taxon>Agaricomycetidae</taxon>
        <taxon>Boletales</taxon>
        <taxon>Coniophorineae</taxon>
        <taxon>Coniophoraceae</taxon>
        <taxon>Coniophora</taxon>
    </lineage>
</organism>
<name>A0A5M3MUV6_CONPW</name>
<feature type="region of interest" description="Disordered" evidence="4">
    <location>
        <begin position="53"/>
        <end position="212"/>
    </location>
</feature>
<dbReference type="AlphaFoldDB" id="A0A5M3MUV6"/>
<keyword evidence="3" id="KW-0067">ATP-binding</keyword>
<dbReference type="InterPro" id="IPR001650">
    <property type="entry name" value="Helicase_C-like"/>
</dbReference>
<evidence type="ECO:0000256" key="2">
    <source>
        <dbReference type="ARBA" id="ARBA00022801"/>
    </source>
</evidence>
<dbReference type="KEGG" id="cput:CONPUDRAFT_52649"/>
<reference evidence="8" key="1">
    <citation type="journal article" date="2012" name="Science">
        <title>The Paleozoic origin of enzymatic lignin decomposition reconstructed from 31 fungal genomes.</title>
        <authorList>
            <person name="Floudas D."/>
            <person name="Binder M."/>
            <person name="Riley R."/>
            <person name="Barry K."/>
            <person name="Blanchette R.A."/>
            <person name="Henrissat B."/>
            <person name="Martinez A.T."/>
            <person name="Otillar R."/>
            <person name="Spatafora J.W."/>
            <person name="Yadav J.S."/>
            <person name="Aerts A."/>
            <person name="Benoit I."/>
            <person name="Boyd A."/>
            <person name="Carlson A."/>
            <person name="Copeland A."/>
            <person name="Coutinho P.M."/>
            <person name="de Vries R.P."/>
            <person name="Ferreira P."/>
            <person name="Findley K."/>
            <person name="Foster B."/>
            <person name="Gaskell J."/>
            <person name="Glotzer D."/>
            <person name="Gorecki P."/>
            <person name="Heitman J."/>
            <person name="Hesse C."/>
            <person name="Hori C."/>
            <person name="Igarashi K."/>
            <person name="Jurgens J.A."/>
            <person name="Kallen N."/>
            <person name="Kersten P."/>
            <person name="Kohler A."/>
            <person name="Kuees U."/>
            <person name="Kumar T.K.A."/>
            <person name="Kuo A."/>
            <person name="LaButti K."/>
            <person name="Larrondo L.F."/>
            <person name="Lindquist E."/>
            <person name="Ling A."/>
            <person name="Lombard V."/>
            <person name="Lucas S."/>
            <person name="Lundell T."/>
            <person name="Martin R."/>
            <person name="McLaughlin D.J."/>
            <person name="Morgenstern I."/>
            <person name="Morin E."/>
            <person name="Murat C."/>
            <person name="Nagy L.G."/>
            <person name="Nolan M."/>
            <person name="Ohm R.A."/>
            <person name="Patyshakuliyeva A."/>
            <person name="Rokas A."/>
            <person name="Ruiz-Duenas F.J."/>
            <person name="Sabat G."/>
            <person name="Salamov A."/>
            <person name="Samejima M."/>
            <person name="Schmutz J."/>
            <person name="Slot J.C."/>
            <person name="St John F."/>
            <person name="Stenlid J."/>
            <person name="Sun H."/>
            <person name="Sun S."/>
            <person name="Syed K."/>
            <person name="Tsang A."/>
            <person name="Wiebenga A."/>
            <person name="Young D."/>
            <person name="Pisabarro A."/>
            <person name="Eastwood D.C."/>
            <person name="Martin F."/>
            <person name="Cullen D."/>
            <person name="Grigoriev I.V."/>
            <person name="Hibbett D.S."/>
        </authorList>
    </citation>
    <scope>NUCLEOTIDE SEQUENCE [LARGE SCALE GENOMIC DNA]</scope>
    <source>
        <strain evidence="8">RWD-64-598 SS2</strain>
    </source>
</reference>
<dbReference type="Pfam" id="PF00176">
    <property type="entry name" value="SNF2-rel_dom"/>
    <property type="match status" value="1"/>
</dbReference>
<dbReference type="CDD" id="cd18793">
    <property type="entry name" value="SF2_C_SNF"/>
    <property type="match status" value="1"/>
</dbReference>
<dbReference type="Gene3D" id="3.40.50.300">
    <property type="entry name" value="P-loop containing nucleotide triphosphate hydrolases"/>
    <property type="match status" value="1"/>
</dbReference>
<feature type="compositionally biased region" description="Basic residues" evidence="4">
    <location>
        <begin position="603"/>
        <end position="613"/>
    </location>
</feature>